<accession>A0A1L1PIB2</accession>
<dbReference type="PROSITE" id="PS51257">
    <property type="entry name" value="PROKAR_LIPOPROTEIN"/>
    <property type="match status" value="1"/>
</dbReference>
<reference evidence="2" key="1">
    <citation type="submission" date="2014-11" db="EMBL/GenBank/DDBJ databases">
        <title>Draft genome sequence of Hydrogenophaga intermedia S1.</title>
        <authorList>
            <person name="Gan H.M."/>
            <person name="Chew T.H."/>
            <person name="Stolz A."/>
        </authorList>
    </citation>
    <scope>NUCLEOTIDE SEQUENCE [LARGE SCALE GENOMIC DNA]</scope>
    <source>
        <strain evidence="2">S1</strain>
    </source>
</reference>
<evidence type="ECO:0000313" key="1">
    <source>
        <dbReference type="EMBL" id="CDN89150.1"/>
    </source>
</evidence>
<dbReference type="EMBL" id="CCAE010000036">
    <property type="protein sequence ID" value="CDN89150.1"/>
    <property type="molecule type" value="Genomic_DNA"/>
</dbReference>
<evidence type="ECO:0008006" key="3">
    <source>
        <dbReference type="Google" id="ProtNLM"/>
    </source>
</evidence>
<evidence type="ECO:0000313" key="2">
    <source>
        <dbReference type="Proteomes" id="UP000028878"/>
    </source>
</evidence>
<dbReference type="AlphaFoldDB" id="A0A1L1PIB2"/>
<organism evidence="1 2">
    <name type="scientific">Hydrogenophaga intermedia</name>
    <dbReference type="NCBI Taxonomy" id="65786"/>
    <lineage>
        <taxon>Bacteria</taxon>
        <taxon>Pseudomonadati</taxon>
        <taxon>Pseudomonadota</taxon>
        <taxon>Betaproteobacteria</taxon>
        <taxon>Burkholderiales</taxon>
        <taxon>Comamonadaceae</taxon>
        <taxon>Hydrogenophaga</taxon>
    </lineage>
</organism>
<keyword evidence="2" id="KW-1185">Reference proteome</keyword>
<dbReference type="Proteomes" id="UP000028878">
    <property type="component" value="Unassembled WGS sequence"/>
</dbReference>
<sequence length="53" mass="5295">MLVSRVISVMTLTVALVGCGNLQGMKLASPPSGVAGRTVALAAEPPVLSSTEN</sequence>
<name>A0A1L1PIB2_HYDIT</name>
<proteinExistence type="predicted"/>
<gene>
    <name evidence="1" type="ORF">BN948_03587</name>
</gene>
<dbReference type="RefSeq" id="WP_009516258.1">
    <property type="nucleotide sequence ID" value="NZ_CCAE010000036.1"/>
</dbReference>
<protein>
    <recommendedName>
        <fullName evidence="3">Lipoprotein</fullName>
    </recommendedName>
</protein>